<reference evidence="10 11" key="1">
    <citation type="submission" date="2019-09" db="EMBL/GenBank/DDBJ databases">
        <title>Genome sequence and assembly of Adhaeribacter sp.</title>
        <authorList>
            <person name="Chhetri G."/>
        </authorList>
    </citation>
    <scope>NUCLEOTIDE SEQUENCE [LARGE SCALE GENOMIC DNA]</scope>
    <source>
        <strain evidence="10 11">DK36</strain>
    </source>
</reference>
<dbReference type="EMBL" id="VWSF01000010">
    <property type="protein sequence ID" value="KAA5544872.1"/>
    <property type="molecule type" value="Genomic_DNA"/>
</dbReference>
<sequence length="664" mass="73925">MIFSFLPRITKPLRSLLLIISTTLFLSVLLTSFTSEPQNQEVIIIKQTFEQDIAALQQQAKNFTKKINLLKENKSSLAESRQAFYKVKIAYKQVEYLLEYLDPELAKSLNGAPLPKVLIEEANYLTVPFAKPSFRTFPPQGLQVLEELLFAEDVSPENTKEAIVLAYALESKLGLFQNSLPNQSLTTKQLLESLREELVRVMTLGITGFDAPAAGHELTNCAVALQPILTAVKLFNKDASGAGANYSQLAAQKLEAAIRYLNKHPDFDTFDRLYFIREILDPAYGALTNLQEQVLPESVSTLKPVNNKAISLFSPNFLEAGYYAKQDRQDQKPELIQLGKTLFFDPLLSDNNKRSCASCHAPNKAFADGLTRSLAFDFKGTVKRNSPTLLNAVFSTAYFWDSRAQYLQDQVPDVVVKNDELHGNYEEVVRKLQRSPAYKKMFKNAFPEESGKSLNTNTINRAVAAYVQNLVALNSPFDQYMRRETTQFDEAAKRGFNLFMGKAACGTCHFAPIFNGTVPPRFLESESEILGVPAMADLNNPTLDNDIGKAGVIPAEVFEYSFKTPTIRNAAVTAPYMHNGVFTTLPEVVEFYDRGGGAGLGMAVPHQTLPSNALNLSETEKQDLVAFMHSLTDTTSTQIIAAPKNLPRLMLHRKLNKRPVGGVY</sequence>
<dbReference type="GO" id="GO:0009055">
    <property type="term" value="F:electron transfer activity"/>
    <property type="evidence" value="ECO:0007669"/>
    <property type="project" value="InterPro"/>
</dbReference>
<dbReference type="SUPFAM" id="SSF46626">
    <property type="entry name" value="Cytochrome c"/>
    <property type="match status" value="2"/>
</dbReference>
<dbReference type="PANTHER" id="PTHR30600">
    <property type="entry name" value="CYTOCHROME C PEROXIDASE-RELATED"/>
    <property type="match status" value="1"/>
</dbReference>
<dbReference type="AlphaFoldDB" id="A0A5M6DF10"/>
<evidence type="ECO:0000256" key="8">
    <source>
        <dbReference type="SAM" id="Coils"/>
    </source>
</evidence>
<gene>
    <name evidence="10" type="ORF">F0145_14420</name>
</gene>
<dbReference type="GO" id="GO:0046872">
    <property type="term" value="F:metal ion binding"/>
    <property type="evidence" value="ECO:0007669"/>
    <property type="project" value="UniProtKB-KW"/>
</dbReference>
<evidence type="ECO:0000313" key="11">
    <source>
        <dbReference type="Proteomes" id="UP000323426"/>
    </source>
</evidence>
<dbReference type="InterPro" id="IPR004852">
    <property type="entry name" value="Di-haem_cyt_c_peroxidsae"/>
</dbReference>
<keyword evidence="2 7" id="KW-0349">Heme</keyword>
<evidence type="ECO:0000256" key="4">
    <source>
        <dbReference type="ARBA" id="ARBA00022729"/>
    </source>
</evidence>
<evidence type="ECO:0000256" key="7">
    <source>
        <dbReference type="PROSITE-ProRule" id="PRU00433"/>
    </source>
</evidence>
<comment type="caution">
    <text evidence="10">The sequence shown here is derived from an EMBL/GenBank/DDBJ whole genome shotgun (WGS) entry which is preliminary data.</text>
</comment>
<dbReference type="GO" id="GO:0004130">
    <property type="term" value="F:cytochrome-c peroxidase activity"/>
    <property type="evidence" value="ECO:0007669"/>
    <property type="project" value="TreeGrafter"/>
</dbReference>
<comment type="subcellular location">
    <subcellularLocation>
        <location evidence="1">Cell envelope</location>
    </subcellularLocation>
</comment>
<feature type="coiled-coil region" evidence="8">
    <location>
        <begin position="46"/>
        <end position="73"/>
    </location>
</feature>
<evidence type="ECO:0000259" key="9">
    <source>
        <dbReference type="PROSITE" id="PS51007"/>
    </source>
</evidence>
<dbReference type="InterPro" id="IPR036909">
    <property type="entry name" value="Cyt_c-like_dom_sf"/>
</dbReference>
<dbReference type="Proteomes" id="UP000323426">
    <property type="component" value="Unassembled WGS sequence"/>
</dbReference>
<dbReference type="InterPro" id="IPR051395">
    <property type="entry name" value="Cytochrome_c_Peroxidase/MauG"/>
</dbReference>
<dbReference type="InterPro" id="IPR038352">
    <property type="entry name" value="Imelysin_sf"/>
</dbReference>
<keyword evidence="6 7" id="KW-0408">Iron</keyword>
<feature type="domain" description="Cytochrome c" evidence="9">
    <location>
        <begin position="490"/>
        <end position="632"/>
    </location>
</feature>
<evidence type="ECO:0000256" key="6">
    <source>
        <dbReference type="ARBA" id="ARBA00023004"/>
    </source>
</evidence>
<proteinExistence type="predicted"/>
<dbReference type="Gene3D" id="1.10.760.10">
    <property type="entry name" value="Cytochrome c-like domain"/>
    <property type="match status" value="2"/>
</dbReference>
<keyword evidence="4" id="KW-0732">Signal</keyword>
<dbReference type="GO" id="GO:0030313">
    <property type="term" value="C:cell envelope"/>
    <property type="evidence" value="ECO:0007669"/>
    <property type="project" value="UniProtKB-SubCell"/>
</dbReference>
<keyword evidence="3 7" id="KW-0479">Metal-binding</keyword>
<organism evidence="10 11">
    <name type="scientific">Adhaeribacter rhizoryzae</name>
    <dbReference type="NCBI Taxonomy" id="2607907"/>
    <lineage>
        <taxon>Bacteria</taxon>
        <taxon>Pseudomonadati</taxon>
        <taxon>Bacteroidota</taxon>
        <taxon>Cytophagia</taxon>
        <taxon>Cytophagales</taxon>
        <taxon>Hymenobacteraceae</taxon>
        <taxon>Adhaeribacter</taxon>
    </lineage>
</organism>
<evidence type="ECO:0000256" key="2">
    <source>
        <dbReference type="ARBA" id="ARBA00022617"/>
    </source>
</evidence>
<dbReference type="InterPro" id="IPR009056">
    <property type="entry name" value="Cyt_c-like_dom"/>
</dbReference>
<dbReference type="PANTHER" id="PTHR30600:SF10">
    <property type="entry name" value="BLL6722 PROTEIN"/>
    <property type="match status" value="1"/>
</dbReference>
<keyword evidence="8" id="KW-0175">Coiled coil</keyword>
<dbReference type="Pfam" id="PF03150">
    <property type="entry name" value="CCP_MauG"/>
    <property type="match status" value="1"/>
</dbReference>
<evidence type="ECO:0000256" key="3">
    <source>
        <dbReference type="ARBA" id="ARBA00022723"/>
    </source>
</evidence>
<keyword evidence="11" id="KW-1185">Reference proteome</keyword>
<name>A0A5M6DF10_9BACT</name>
<dbReference type="PROSITE" id="PS51007">
    <property type="entry name" value="CYTC"/>
    <property type="match status" value="2"/>
</dbReference>
<accession>A0A5M6DF10</accession>
<protein>
    <submittedName>
        <fullName evidence="10">Cytochrome C peroxidase</fullName>
    </submittedName>
</protein>
<keyword evidence="10" id="KW-0575">Peroxidase</keyword>
<evidence type="ECO:0000313" key="10">
    <source>
        <dbReference type="EMBL" id="KAA5544872.1"/>
    </source>
</evidence>
<keyword evidence="5" id="KW-0560">Oxidoreductase</keyword>
<evidence type="ECO:0000256" key="1">
    <source>
        <dbReference type="ARBA" id="ARBA00004196"/>
    </source>
</evidence>
<evidence type="ECO:0000256" key="5">
    <source>
        <dbReference type="ARBA" id="ARBA00023002"/>
    </source>
</evidence>
<dbReference type="Gene3D" id="1.20.1420.20">
    <property type="entry name" value="M75 peptidase, HXXE motif"/>
    <property type="match status" value="1"/>
</dbReference>
<dbReference type="GO" id="GO:0020037">
    <property type="term" value="F:heme binding"/>
    <property type="evidence" value="ECO:0007669"/>
    <property type="project" value="InterPro"/>
</dbReference>
<feature type="domain" description="Cytochrome c" evidence="9">
    <location>
        <begin position="334"/>
        <end position="471"/>
    </location>
</feature>